<sequence length="136" mass="15359">MDSRMSKSPPSSPPPAAAQEDEGDAAAVRVTSRLYLHRPGPGAGPLEKDAVLRRIRHRRRANRLRDTLRSLLVLQQHAAPEPEDGERPAWLDDAFTSPLPRVPLLPHARTLDGDHERLRIRRALMCPMLFFICTLY</sequence>
<dbReference type="AlphaFoldDB" id="A0A9R0WIY3"/>
<reference evidence="2 3" key="1">
    <citation type="submission" date="2017-09" db="EMBL/GenBank/DDBJ databases">
        <authorList>
            <consortium name="International Durum Wheat Genome Sequencing Consortium (IDWGSC)"/>
            <person name="Milanesi L."/>
        </authorList>
    </citation>
    <scope>NUCLEOTIDE SEQUENCE [LARGE SCALE GENOMIC DNA]</scope>
    <source>
        <strain evidence="3">cv. Svevo</strain>
    </source>
</reference>
<keyword evidence="3" id="KW-1185">Reference proteome</keyword>
<dbReference type="Gramene" id="TRITD5Av1G031220.1">
    <property type="protein sequence ID" value="TRITD5Av1G031220.1"/>
    <property type="gene ID" value="TRITD5Av1G031220"/>
</dbReference>
<proteinExistence type="predicted"/>
<accession>A0A9R0WIY3</accession>
<dbReference type="Proteomes" id="UP000324705">
    <property type="component" value="Chromosome 5A"/>
</dbReference>
<evidence type="ECO:0000313" key="3">
    <source>
        <dbReference type="Proteomes" id="UP000324705"/>
    </source>
</evidence>
<evidence type="ECO:0000256" key="1">
    <source>
        <dbReference type="SAM" id="MobiDB-lite"/>
    </source>
</evidence>
<dbReference type="PANTHER" id="PTHR35324">
    <property type="entry name" value="BNAA08G03750D PROTEIN"/>
    <property type="match status" value="1"/>
</dbReference>
<name>A0A9R0WIY3_TRITD</name>
<dbReference type="OMA" id="TKPDKNN"/>
<gene>
    <name evidence="2" type="ORF">TRITD_5Av1G031220</name>
</gene>
<dbReference type="EMBL" id="LT934119">
    <property type="protein sequence ID" value="VAI13411.1"/>
    <property type="molecule type" value="Genomic_DNA"/>
</dbReference>
<evidence type="ECO:0000313" key="2">
    <source>
        <dbReference type="EMBL" id="VAI13411.1"/>
    </source>
</evidence>
<protein>
    <submittedName>
        <fullName evidence="2">Uncharacterized protein</fullName>
    </submittedName>
</protein>
<feature type="region of interest" description="Disordered" evidence="1">
    <location>
        <begin position="1"/>
        <end position="26"/>
    </location>
</feature>
<dbReference type="PANTHER" id="PTHR35324:SF4">
    <property type="entry name" value="EXPRESSED PROTEIN"/>
    <property type="match status" value="1"/>
</dbReference>
<organism evidence="2 3">
    <name type="scientific">Triticum turgidum subsp. durum</name>
    <name type="common">Durum wheat</name>
    <name type="synonym">Triticum durum</name>
    <dbReference type="NCBI Taxonomy" id="4567"/>
    <lineage>
        <taxon>Eukaryota</taxon>
        <taxon>Viridiplantae</taxon>
        <taxon>Streptophyta</taxon>
        <taxon>Embryophyta</taxon>
        <taxon>Tracheophyta</taxon>
        <taxon>Spermatophyta</taxon>
        <taxon>Magnoliopsida</taxon>
        <taxon>Liliopsida</taxon>
        <taxon>Poales</taxon>
        <taxon>Poaceae</taxon>
        <taxon>BOP clade</taxon>
        <taxon>Pooideae</taxon>
        <taxon>Triticodae</taxon>
        <taxon>Triticeae</taxon>
        <taxon>Triticinae</taxon>
        <taxon>Triticum</taxon>
    </lineage>
</organism>